<proteinExistence type="predicted"/>
<dbReference type="Gene3D" id="1.25.10.10">
    <property type="entry name" value="Leucine-rich Repeat Variant"/>
    <property type="match status" value="1"/>
</dbReference>
<dbReference type="InterPro" id="IPR011989">
    <property type="entry name" value="ARM-like"/>
</dbReference>
<dbReference type="SUPFAM" id="SSF48371">
    <property type="entry name" value="ARM repeat"/>
    <property type="match status" value="1"/>
</dbReference>
<dbReference type="Pfam" id="PF13646">
    <property type="entry name" value="HEAT_2"/>
    <property type="match status" value="1"/>
</dbReference>
<dbReference type="InterPro" id="IPR016024">
    <property type="entry name" value="ARM-type_fold"/>
</dbReference>
<reference evidence="1 2" key="1">
    <citation type="submission" date="2020-08" db="EMBL/GenBank/DDBJ databases">
        <title>Genomic Encyclopedia of Type Strains, Phase IV (KMG-V): Genome sequencing to study the core and pangenomes of soil and plant-associated prokaryotes.</title>
        <authorList>
            <person name="Whitman W."/>
        </authorList>
    </citation>
    <scope>NUCLEOTIDE SEQUENCE [LARGE SCALE GENOMIC DNA]</scope>
    <source>
        <strain evidence="1 2">B3ACCR2</strain>
    </source>
</reference>
<evidence type="ECO:0000313" key="1">
    <source>
        <dbReference type="EMBL" id="MBB2985052.1"/>
    </source>
</evidence>
<comment type="caution">
    <text evidence="1">The sequence shown here is derived from an EMBL/GenBank/DDBJ whole genome shotgun (WGS) entry which is preliminary data.</text>
</comment>
<dbReference type="EMBL" id="JACHVT010000001">
    <property type="protein sequence ID" value="MBB2985052.1"/>
    <property type="molecule type" value="Genomic_DNA"/>
</dbReference>
<accession>A0A839PW83</accession>
<evidence type="ECO:0000313" key="2">
    <source>
        <dbReference type="Proteomes" id="UP000590811"/>
    </source>
</evidence>
<dbReference type="AlphaFoldDB" id="A0A839PW83"/>
<dbReference type="RefSeq" id="WP_184507179.1">
    <property type="nucleotide sequence ID" value="NZ_JACHVT010000001.1"/>
</dbReference>
<protein>
    <submittedName>
        <fullName evidence="1">HEAT repeat protein</fullName>
    </submittedName>
</protein>
<gene>
    <name evidence="1" type="ORF">FHW14_000192</name>
</gene>
<dbReference type="Proteomes" id="UP000590811">
    <property type="component" value="Unassembled WGS sequence"/>
</dbReference>
<name>A0A839PW83_9MICO</name>
<sequence length="193" mass="20309">MGGATTVPEAVLDATPSARAAAAVDALGTDVVSGWCADLLGGRVAWGDPDAPDVGWLAGRVGSTWGSPARLDGDTRYWSRVWAARTLLHAGPGPATADVVAALADPAWRVREMAVKVCARWAVAEAADPCRRLVDDETPRVRLAALRVLAAVGEGEHAEAVARALDDTEPAVRDAAERALTRLEQRLDRPLHP</sequence>
<organism evidence="1 2">
    <name type="scientific">Terracoccus luteus</name>
    <dbReference type="NCBI Taxonomy" id="53356"/>
    <lineage>
        <taxon>Bacteria</taxon>
        <taxon>Bacillati</taxon>
        <taxon>Actinomycetota</taxon>
        <taxon>Actinomycetes</taxon>
        <taxon>Micrococcales</taxon>
        <taxon>Intrasporangiaceae</taxon>
        <taxon>Terracoccus</taxon>
    </lineage>
</organism>